<evidence type="ECO:0000259" key="19">
    <source>
        <dbReference type="Pfam" id="PF00912"/>
    </source>
</evidence>
<keyword evidence="13" id="KW-0961">Cell wall biogenesis/degradation</keyword>
<evidence type="ECO:0000256" key="15">
    <source>
        <dbReference type="ARBA" id="ARBA00049902"/>
    </source>
</evidence>
<evidence type="ECO:0000313" key="20">
    <source>
        <dbReference type="EMBL" id="NHN29664.1"/>
    </source>
</evidence>
<evidence type="ECO:0000256" key="1">
    <source>
        <dbReference type="ARBA" id="ARBA00022475"/>
    </source>
</evidence>
<keyword evidence="9" id="KW-0573">Peptidoglycan synthesis</keyword>
<evidence type="ECO:0000256" key="12">
    <source>
        <dbReference type="ARBA" id="ARBA00023268"/>
    </source>
</evidence>
<comment type="caution">
    <text evidence="20">The sequence shown here is derived from an EMBL/GenBank/DDBJ whole genome shotgun (WGS) entry which is preliminary data.</text>
</comment>
<comment type="catalytic activity">
    <reaction evidence="14">
        <text>Preferential cleavage: (Ac)2-L-Lys-D-Ala-|-D-Ala. Also transpeptidation of peptidyl-alanyl moieties that are N-acyl substituents of D-alanine.</text>
        <dbReference type="EC" id="3.4.16.4"/>
    </reaction>
</comment>
<evidence type="ECO:0000259" key="18">
    <source>
        <dbReference type="Pfam" id="PF00905"/>
    </source>
</evidence>
<accession>A0ABX0J6F2</accession>
<dbReference type="Pfam" id="PF00905">
    <property type="entry name" value="Transpeptidase"/>
    <property type="match status" value="1"/>
</dbReference>
<dbReference type="InterPro" id="IPR001460">
    <property type="entry name" value="PCN-bd_Tpept"/>
</dbReference>
<dbReference type="Gene3D" id="3.40.710.10">
    <property type="entry name" value="DD-peptidase/beta-lactamase superfamily"/>
    <property type="match status" value="1"/>
</dbReference>
<keyword evidence="5" id="KW-0808">Transferase</keyword>
<feature type="domain" description="Glycosyl transferase family 51" evidence="19">
    <location>
        <begin position="52"/>
        <end position="226"/>
    </location>
</feature>
<evidence type="ECO:0000256" key="7">
    <source>
        <dbReference type="ARBA" id="ARBA00022801"/>
    </source>
</evidence>
<dbReference type="SUPFAM" id="SSF56601">
    <property type="entry name" value="beta-lactamase/transpeptidase-like"/>
    <property type="match status" value="1"/>
</dbReference>
<name>A0ABX0J6F2_9BACL</name>
<evidence type="ECO:0000256" key="16">
    <source>
        <dbReference type="SAM" id="Coils"/>
    </source>
</evidence>
<evidence type="ECO:0000256" key="2">
    <source>
        <dbReference type="ARBA" id="ARBA00022645"/>
    </source>
</evidence>
<keyword evidence="3" id="KW-0645">Protease</keyword>
<dbReference type="InterPro" id="IPR023346">
    <property type="entry name" value="Lysozyme-like_dom_sf"/>
</dbReference>
<dbReference type="PANTHER" id="PTHR32282:SF32">
    <property type="entry name" value="PENICILLIN-BINDING PROTEIN 2A"/>
    <property type="match status" value="1"/>
</dbReference>
<feature type="compositionally biased region" description="Polar residues" evidence="17">
    <location>
        <begin position="802"/>
        <end position="816"/>
    </location>
</feature>
<dbReference type="EMBL" id="JAAOIW010000002">
    <property type="protein sequence ID" value="NHN29664.1"/>
    <property type="molecule type" value="Genomic_DNA"/>
</dbReference>
<evidence type="ECO:0000256" key="5">
    <source>
        <dbReference type="ARBA" id="ARBA00022679"/>
    </source>
</evidence>
<keyword evidence="8" id="KW-0133">Cell shape</keyword>
<keyword evidence="21" id="KW-1185">Reference proteome</keyword>
<keyword evidence="7" id="KW-0378">Hydrolase</keyword>
<feature type="coiled-coil region" evidence="16">
    <location>
        <begin position="636"/>
        <end position="670"/>
    </location>
</feature>
<evidence type="ECO:0000256" key="8">
    <source>
        <dbReference type="ARBA" id="ARBA00022960"/>
    </source>
</evidence>
<keyword evidence="4" id="KW-0328">Glycosyltransferase</keyword>
<proteinExistence type="predicted"/>
<keyword evidence="12" id="KW-0511">Multifunctional enzyme</keyword>
<evidence type="ECO:0000256" key="11">
    <source>
        <dbReference type="ARBA" id="ARBA00023136"/>
    </source>
</evidence>
<keyword evidence="2" id="KW-0121">Carboxypeptidase</keyword>
<dbReference type="SUPFAM" id="SSF53955">
    <property type="entry name" value="Lysozyme-like"/>
    <property type="match status" value="1"/>
</dbReference>
<dbReference type="PANTHER" id="PTHR32282">
    <property type="entry name" value="BINDING PROTEIN TRANSPEPTIDASE, PUTATIVE-RELATED"/>
    <property type="match status" value="1"/>
</dbReference>
<dbReference type="NCBIfam" id="TIGR02074">
    <property type="entry name" value="PBP_1a_fam"/>
    <property type="match status" value="1"/>
</dbReference>
<keyword evidence="11" id="KW-0472">Membrane</keyword>
<dbReference type="InterPro" id="IPR001264">
    <property type="entry name" value="Glyco_trans_51"/>
</dbReference>
<evidence type="ECO:0000256" key="14">
    <source>
        <dbReference type="ARBA" id="ARBA00034000"/>
    </source>
</evidence>
<evidence type="ECO:0000256" key="4">
    <source>
        <dbReference type="ARBA" id="ARBA00022676"/>
    </source>
</evidence>
<gene>
    <name evidence="20" type="ORF">G9U52_07435</name>
</gene>
<evidence type="ECO:0000256" key="13">
    <source>
        <dbReference type="ARBA" id="ARBA00023316"/>
    </source>
</evidence>
<evidence type="ECO:0000256" key="9">
    <source>
        <dbReference type="ARBA" id="ARBA00022984"/>
    </source>
</evidence>
<dbReference type="InterPro" id="IPR050396">
    <property type="entry name" value="Glycosyltr_51/Transpeptidase"/>
</dbReference>
<evidence type="ECO:0000256" key="17">
    <source>
        <dbReference type="SAM" id="MobiDB-lite"/>
    </source>
</evidence>
<evidence type="ECO:0000313" key="21">
    <source>
        <dbReference type="Proteomes" id="UP001165962"/>
    </source>
</evidence>
<keyword evidence="10" id="KW-1133">Transmembrane helix</keyword>
<sequence>MLSLFAFALIWVLLLLSFGWVWSSYMTIYRGIDISLLSKEPPRATVFYDANGEVITELTNSRMEYMPLDRFSKIVQEAVVSVEDARFYEHKGVDYQGIARAFYQNWKSGNTVQGGSTITQQLAKTFLFSSERTYSRKINEAIASIKIEKVYSKDQIMELYLNHIYFGEGSWGLERAAQSYFGKPALDLTLSEAALLAGIPKSPINYSPVKKPEQAKERRNLVLNLMAEQGKITEAERDAAKNEEIQLVAQAEPKVAMHPSFINHVISEAIDKYKLTEEQILSSGYQIYTTMAPQVQVAAEEVYSDDSFFPEDAGGLQSGIVLMEPQSGALLGIVGSRTPQQEFRAFNYATQNQRQPGSALKPIIVFAPALSAGFGTRDQIHDVETDFGGAYKPANYGNQLHGWVTLEEALVQSYNIPAVALLKEIGIDKGMEIASLAGLPLEDTDRTLGIALGGMTKGTSPLVMAQAYTMFANNGSVAKAYAITKIVDQHGQLVGEEARPVLEPVLEPNVAYTMTTMLRKVVNQGTGQSARMDRPVAGKTGTTQLPDIPEFKNKYGKQIDGSKDAWFVGYTPEIVAAVWLGYEKTNKDHYLTTTGGKYPAILFNEVLTRALQGVPVVDFARPEAFAAVVGGKKKINENKAITLAEAKKKLAEEQEALALEEAAAAEALAAASAQVTSAGGGAGAAGAGSTVAADANSGGAAAATGASGGTPGAANGAGANGGTAATGATGAGAPAPADKGTAATAPADKGAGAPAPADKGTAATAPADKGAGAPAPADKGTAATVAPADKGNAAPPEGVPPTASNLVGSAPTSGATNGSGGTP</sequence>
<reference evidence="20" key="1">
    <citation type="submission" date="2020-03" db="EMBL/GenBank/DDBJ databases">
        <title>Draft sequencing of Paenibacilllus sp. S3N08.</title>
        <authorList>
            <person name="Kim D.-U."/>
        </authorList>
    </citation>
    <scope>NUCLEOTIDE SEQUENCE</scope>
    <source>
        <strain evidence="20">S3N08</strain>
    </source>
</reference>
<dbReference type="Proteomes" id="UP001165962">
    <property type="component" value="Unassembled WGS sequence"/>
</dbReference>
<keyword evidence="1" id="KW-1003">Cell membrane</keyword>
<dbReference type="InterPro" id="IPR012338">
    <property type="entry name" value="Beta-lactam/transpept-like"/>
</dbReference>
<feature type="compositionally biased region" description="Low complexity" evidence="17">
    <location>
        <begin position="687"/>
        <end position="705"/>
    </location>
</feature>
<dbReference type="Gene3D" id="1.10.3810.10">
    <property type="entry name" value="Biosynthetic peptidoglycan transglycosylase-like"/>
    <property type="match status" value="1"/>
</dbReference>
<feature type="region of interest" description="Disordered" evidence="17">
    <location>
        <begin position="727"/>
        <end position="823"/>
    </location>
</feature>
<organism evidence="20 21">
    <name type="scientific">Paenibacillus agricola</name>
    <dbReference type="NCBI Taxonomy" id="2716264"/>
    <lineage>
        <taxon>Bacteria</taxon>
        <taxon>Bacillati</taxon>
        <taxon>Bacillota</taxon>
        <taxon>Bacilli</taxon>
        <taxon>Bacillales</taxon>
        <taxon>Paenibacillaceae</taxon>
        <taxon>Paenibacillus</taxon>
    </lineage>
</organism>
<evidence type="ECO:0000256" key="10">
    <source>
        <dbReference type="ARBA" id="ARBA00022989"/>
    </source>
</evidence>
<evidence type="ECO:0000256" key="6">
    <source>
        <dbReference type="ARBA" id="ARBA00022692"/>
    </source>
</evidence>
<dbReference type="InterPro" id="IPR036950">
    <property type="entry name" value="PBP_transglycosylase"/>
</dbReference>
<keyword evidence="16" id="KW-0175">Coiled coil</keyword>
<feature type="compositionally biased region" description="Low complexity" evidence="17">
    <location>
        <begin position="727"/>
        <end position="784"/>
    </location>
</feature>
<comment type="catalytic activity">
    <reaction evidence="15">
        <text>[GlcNAc-(1-&gt;4)-Mur2Ac(oyl-L-Ala-gamma-D-Glu-L-Lys-D-Ala-D-Ala)](n)-di-trans,octa-cis-undecaprenyl diphosphate + beta-D-GlcNAc-(1-&gt;4)-Mur2Ac(oyl-L-Ala-gamma-D-Glu-L-Lys-D-Ala-D-Ala)-di-trans,octa-cis-undecaprenyl diphosphate = [GlcNAc-(1-&gt;4)-Mur2Ac(oyl-L-Ala-gamma-D-Glu-L-Lys-D-Ala-D-Ala)](n+1)-di-trans,octa-cis-undecaprenyl diphosphate + di-trans,octa-cis-undecaprenyl diphosphate + H(+)</text>
        <dbReference type="Rhea" id="RHEA:23708"/>
        <dbReference type="Rhea" id="RHEA-COMP:9602"/>
        <dbReference type="Rhea" id="RHEA-COMP:9603"/>
        <dbReference type="ChEBI" id="CHEBI:15378"/>
        <dbReference type="ChEBI" id="CHEBI:58405"/>
        <dbReference type="ChEBI" id="CHEBI:60033"/>
        <dbReference type="ChEBI" id="CHEBI:78435"/>
        <dbReference type="EC" id="2.4.99.28"/>
    </reaction>
</comment>
<feature type="domain" description="Penicillin-binding protein transpeptidase" evidence="18">
    <location>
        <begin position="320"/>
        <end position="607"/>
    </location>
</feature>
<feature type="region of interest" description="Disordered" evidence="17">
    <location>
        <begin position="683"/>
        <end position="714"/>
    </location>
</feature>
<keyword evidence="6" id="KW-0812">Transmembrane</keyword>
<protein>
    <submittedName>
        <fullName evidence="20">PBP1A family penicillin-binding protein</fullName>
    </submittedName>
</protein>
<dbReference type="Pfam" id="PF00912">
    <property type="entry name" value="Transgly"/>
    <property type="match status" value="1"/>
</dbReference>
<evidence type="ECO:0000256" key="3">
    <source>
        <dbReference type="ARBA" id="ARBA00022670"/>
    </source>
</evidence>